<sequence>MDDGDSVVRSVEKAGAGPGDDGSTTPLPETVRISLLYP</sequence>
<evidence type="ECO:0000313" key="2">
    <source>
        <dbReference type="EMBL" id="ACG43688.1"/>
    </source>
</evidence>
<accession>B6U2V5</accession>
<feature type="region of interest" description="Disordered" evidence="1">
    <location>
        <begin position="1"/>
        <end position="38"/>
    </location>
</feature>
<dbReference type="EMBL" id="EU971570">
    <property type="protein sequence ID" value="ACG43688.1"/>
    <property type="molecule type" value="mRNA"/>
</dbReference>
<proteinExistence type="evidence at transcript level"/>
<dbReference type="HOGENOM" id="CLU_3336295_0_0_1"/>
<name>B6U2V5_MAIZE</name>
<dbReference type="AlphaFoldDB" id="B6U2V5"/>
<protein>
    <submittedName>
        <fullName evidence="2">Uncharacterized protein</fullName>
    </submittedName>
</protein>
<reference evidence="2" key="1">
    <citation type="journal article" date="2009" name="Plant Mol. Biol.">
        <title>Insights into corn genes derived from large-scale cDNA sequencing.</title>
        <authorList>
            <person name="Alexandrov N.N."/>
            <person name="Brover V.V."/>
            <person name="Freidin S."/>
            <person name="Troukhan M.E."/>
            <person name="Tatarinova T.V."/>
            <person name="Zhang H."/>
            <person name="Swaller T.J."/>
            <person name="Lu Y.P."/>
            <person name="Bouck J."/>
            <person name="Flavell R.B."/>
            <person name="Feldmann K.A."/>
        </authorList>
    </citation>
    <scope>NUCLEOTIDE SEQUENCE</scope>
</reference>
<evidence type="ECO:0000256" key="1">
    <source>
        <dbReference type="SAM" id="MobiDB-lite"/>
    </source>
</evidence>
<organism evidence="2">
    <name type="scientific">Zea mays</name>
    <name type="common">Maize</name>
    <dbReference type="NCBI Taxonomy" id="4577"/>
    <lineage>
        <taxon>Eukaryota</taxon>
        <taxon>Viridiplantae</taxon>
        <taxon>Streptophyta</taxon>
        <taxon>Embryophyta</taxon>
        <taxon>Tracheophyta</taxon>
        <taxon>Spermatophyta</taxon>
        <taxon>Magnoliopsida</taxon>
        <taxon>Liliopsida</taxon>
        <taxon>Poales</taxon>
        <taxon>Poaceae</taxon>
        <taxon>PACMAD clade</taxon>
        <taxon>Panicoideae</taxon>
        <taxon>Andropogonodae</taxon>
        <taxon>Andropogoneae</taxon>
        <taxon>Tripsacinae</taxon>
        <taxon>Zea</taxon>
    </lineage>
</organism>